<gene>
    <name evidence="2" type="ORF">LY01_02380</name>
</gene>
<dbReference type="PANTHER" id="PTHR43179">
    <property type="entry name" value="RHAMNOSYLTRANSFERASE WBBL"/>
    <property type="match status" value="1"/>
</dbReference>
<comment type="caution">
    <text evidence="2">The sequence shown here is derived from an EMBL/GenBank/DDBJ whole genome shotgun (WGS) entry which is preliminary data.</text>
</comment>
<organism evidence="2 3">
    <name type="scientific">Nonlabens xylanidelens</name>
    <dbReference type="NCBI Taxonomy" id="191564"/>
    <lineage>
        <taxon>Bacteria</taxon>
        <taxon>Pseudomonadati</taxon>
        <taxon>Bacteroidota</taxon>
        <taxon>Flavobacteriia</taxon>
        <taxon>Flavobacteriales</taxon>
        <taxon>Flavobacteriaceae</taxon>
        <taxon>Nonlabens</taxon>
    </lineage>
</organism>
<feature type="domain" description="Glycosyltransferase 2-like" evidence="1">
    <location>
        <begin position="4"/>
        <end position="180"/>
    </location>
</feature>
<evidence type="ECO:0000313" key="2">
    <source>
        <dbReference type="EMBL" id="PPK93597.1"/>
    </source>
</evidence>
<dbReference type="AlphaFoldDB" id="A0A2S6IHB5"/>
<dbReference type="Gene3D" id="3.90.550.10">
    <property type="entry name" value="Spore Coat Polysaccharide Biosynthesis Protein SpsA, Chain A"/>
    <property type="match status" value="1"/>
</dbReference>
<dbReference type="InterPro" id="IPR029044">
    <property type="entry name" value="Nucleotide-diphossugar_trans"/>
</dbReference>
<dbReference type="PANTHER" id="PTHR43179:SF7">
    <property type="entry name" value="RHAMNOSYLTRANSFERASE WBBL"/>
    <property type="match status" value="1"/>
</dbReference>
<dbReference type="RefSeq" id="WP_104516053.1">
    <property type="nucleotide sequence ID" value="NZ_MQVW01000024.1"/>
</dbReference>
<proteinExistence type="predicted"/>
<dbReference type="EMBL" id="PTJE01000006">
    <property type="protein sequence ID" value="PPK93597.1"/>
    <property type="molecule type" value="Genomic_DNA"/>
</dbReference>
<dbReference type="InterPro" id="IPR001173">
    <property type="entry name" value="Glyco_trans_2-like"/>
</dbReference>
<sequence>MQLSIIILNYNAAAFLELCVYSVMRAVKNLDAEIIVADNNSTDHSLEMLASIYGDRIKVIVHKENHGFSKGNNLAVEQAIGEYLCILNPDTIVGEKVFEECLAFAKAEPKAGFLGTQLIDGTGKYLPESKRHVPTPKVARQKMLGNDSNYYFNEVGQNERGKVDVLVGAFMFCKKSVYEDCGGFDERYFMYGEDIDLSYTALQKGYDNYYLGDQKVIHFKGESTVKDKVYLKRFYGAMGLFYDKYFKQSTLEKKAIDLLISSMIVIKGTRTTETVLEEKEFILVTEDPTLKIQNVVSSASIELLESCNTLNKSVLWDLSSLKFEEMINYMSKNTEGTYRFLNQNKTFYLGSDSSKSRGIMKIV</sequence>
<dbReference type="Proteomes" id="UP000239002">
    <property type="component" value="Unassembled WGS sequence"/>
</dbReference>
<evidence type="ECO:0000259" key="1">
    <source>
        <dbReference type="Pfam" id="PF00535"/>
    </source>
</evidence>
<dbReference type="SUPFAM" id="SSF53448">
    <property type="entry name" value="Nucleotide-diphospho-sugar transferases"/>
    <property type="match status" value="1"/>
</dbReference>
<dbReference type="GO" id="GO:0016740">
    <property type="term" value="F:transferase activity"/>
    <property type="evidence" value="ECO:0007669"/>
    <property type="project" value="UniProtKB-KW"/>
</dbReference>
<dbReference type="Pfam" id="PF00535">
    <property type="entry name" value="Glycos_transf_2"/>
    <property type="match status" value="1"/>
</dbReference>
<keyword evidence="2" id="KW-0808">Transferase</keyword>
<dbReference type="OrthoDB" id="9771846at2"/>
<accession>A0A2S6IHB5</accession>
<dbReference type="CDD" id="cd04186">
    <property type="entry name" value="GT_2_like_c"/>
    <property type="match status" value="1"/>
</dbReference>
<reference evidence="2 3" key="1">
    <citation type="submission" date="2018-02" db="EMBL/GenBank/DDBJ databases">
        <title>Genomic Encyclopedia of Archaeal and Bacterial Type Strains, Phase II (KMG-II): from individual species to whole genera.</title>
        <authorList>
            <person name="Goeker M."/>
        </authorList>
    </citation>
    <scope>NUCLEOTIDE SEQUENCE [LARGE SCALE GENOMIC DNA]</scope>
    <source>
        <strain evidence="2 3">DSM 16809</strain>
    </source>
</reference>
<evidence type="ECO:0000313" key="3">
    <source>
        <dbReference type="Proteomes" id="UP000239002"/>
    </source>
</evidence>
<name>A0A2S6IHB5_9FLAO</name>
<protein>
    <submittedName>
        <fullName evidence="2">GT2 family glycosyltransferase</fullName>
    </submittedName>
</protein>
<keyword evidence="3" id="KW-1185">Reference proteome</keyword>